<evidence type="ECO:0000313" key="3">
    <source>
        <dbReference type="EMBL" id="TWB22139.1"/>
    </source>
</evidence>
<keyword evidence="3" id="KW-0378">Hydrolase</keyword>
<dbReference type="InterPro" id="IPR003615">
    <property type="entry name" value="HNH_nuc"/>
</dbReference>
<dbReference type="Pfam" id="PF01844">
    <property type="entry name" value="HNH"/>
    <property type="match status" value="1"/>
</dbReference>
<keyword evidence="3" id="KW-0255">Endonuclease</keyword>
<protein>
    <submittedName>
        <fullName evidence="3">HNH endonuclease</fullName>
    </submittedName>
</protein>
<dbReference type="GO" id="GO:0003676">
    <property type="term" value="F:nucleic acid binding"/>
    <property type="evidence" value="ECO:0007669"/>
    <property type="project" value="InterPro"/>
</dbReference>
<keyword evidence="3" id="KW-0540">Nuclease</keyword>
<dbReference type="Proteomes" id="UP000319859">
    <property type="component" value="Unassembled WGS sequence"/>
</dbReference>
<dbReference type="GO" id="GO:0008270">
    <property type="term" value="F:zinc ion binding"/>
    <property type="evidence" value="ECO:0007669"/>
    <property type="project" value="InterPro"/>
</dbReference>
<sequence>MKANPVCCRCGTRASVVDHIRPWRGDRRLFLDPANLQSLCRSCHSAKTAGEDGGFGNPLANDRPDGCDATGRPLDPSHPWNRPG</sequence>
<evidence type="ECO:0000256" key="1">
    <source>
        <dbReference type="SAM" id="MobiDB-lite"/>
    </source>
</evidence>
<dbReference type="EMBL" id="VITN01000004">
    <property type="protein sequence ID" value="TWB22139.1"/>
    <property type="molecule type" value="Genomic_DNA"/>
</dbReference>
<comment type="caution">
    <text evidence="3">The sequence shown here is derived from an EMBL/GenBank/DDBJ whole genome shotgun (WGS) entry which is preliminary data.</text>
</comment>
<gene>
    <name evidence="3" type="ORF">FBZ89_104389</name>
</gene>
<name>A0A560FKL2_9PROT</name>
<evidence type="ECO:0000259" key="2">
    <source>
        <dbReference type="Pfam" id="PF01844"/>
    </source>
</evidence>
<dbReference type="AlphaFoldDB" id="A0A560FKL2"/>
<feature type="region of interest" description="Disordered" evidence="1">
    <location>
        <begin position="49"/>
        <end position="84"/>
    </location>
</feature>
<dbReference type="GO" id="GO:0004519">
    <property type="term" value="F:endonuclease activity"/>
    <property type="evidence" value="ECO:0007669"/>
    <property type="project" value="UniProtKB-KW"/>
</dbReference>
<evidence type="ECO:0000313" key="4">
    <source>
        <dbReference type="Proteomes" id="UP000319859"/>
    </source>
</evidence>
<accession>A0A560FKL2</accession>
<organism evidence="3 4">
    <name type="scientific">Nitrospirillum amazonense</name>
    <dbReference type="NCBI Taxonomy" id="28077"/>
    <lineage>
        <taxon>Bacteria</taxon>
        <taxon>Pseudomonadati</taxon>
        <taxon>Pseudomonadota</taxon>
        <taxon>Alphaproteobacteria</taxon>
        <taxon>Rhodospirillales</taxon>
        <taxon>Azospirillaceae</taxon>
        <taxon>Nitrospirillum</taxon>
    </lineage>
</organism>
<dbReference type="InterPro" id="IPR002711">
    <property type="entry name" value="HNH"/>
</dbReference>
<dbReference type="CDD" id="cd00085">
    <property type="entry name" value="HNHc"/>
    <property type="match status" value="1"/>
</dbReference>
<reference evidence="3 4" key="1">
    <citation type="submission" date="2019-06" db="EMBL/GenBank/DDBJ databases">
        <title>Genomic Encyclopedia of Type Strains, Phase IV (KMG-V): Genome sequencing to study the core and pangenomes of soil and plant-associated prokaryotes.</title>
        <authorList>
            <person name="Whitman W."/>
        </authorList>
    </citation>
    <scope>NUCLEOTIDE SEQUENCE [LARGE SCALE GENOMIC DNA]</scope>
    <source>
        <strain evidence="3 4">BR 11880</strain>
    </source>
</reference>
<feature type="domain" description="HNH" evidence="2">
    <location>
        <begin position="7"/>
        <end position="49"/>
    </location>
</feature>
<proteinExistence type="predicted"/>
<dbReference type="Gene3D" id="1.10.30.50">
    <property type="match status" value="1"/>
</dbReference>